<dbReference type="Proteomes" id="UP000054926">
    <property type="component" value="Unassembled WGS sequence"/>
</dbReference>
<dbReference type="PATRIC" id="fig|947033.5.peg.1658"/>
<keyword evidence="2" id="KW-1185">Reference proteome</keyword>
<evidence type="ECO:0000313" key="2">
    <source>
        <dbReference type="Proteomes" id="UP000054926"/>
    </source>
</evidence>
<comment type="caution">
    <text evidence="1">The sequence shown here is derived from an EMBL/GenBank/DDBJ whole genome shotgun (WGS) entry which is preliminary data.</text>
</comment>
<dbReference type="AlphaFoldDB" id="A0A0W0ZHW9"/>
<reference evidence="1 2" key="1">
    <citation type="submission" date="2015-11" db="EMBL/GenBank/DDBJ databases">
        <title>Genomic analysis of 38 Legionella species identifies large and diverse effector repertoires.</title>
        <authorList>
            <person name="Burstein D."/>
            <person name="Amaro F."/>
            <person name="Zusman T."/>
            <person name="Lifshitz Z."/>
            <person name="Cohen O."/>
            <person name="Gilbert J.A."/>
            <person name="Pupko T."/>
            <person name="Shuman H.A."/>
            <person name="Segal G."/>
        </authorList>
    </citation>
    <scope>NUCLEOTIDE SEQUENCE [LARGE SCALE GENOMIC DNA]</scope>
    <source>
        <strain evidence="1 2">IMVS3376</strain>
    </source>
</reference>
<name>A0A0W0ZHW9_9GAMM</name>
<dbReference type="EMBL" id="LNYY01000019">
    <property type="protein sequence ID" value="KTD68403.1"/>
    <property type="molecule type" value="Genomic_DNA"/>
</dbReference>
<protein>
    <submittedName>
        <fullName evidence="1">DNA repair protein</fullName>
    </submittedName>
</protein>
<sequence length="233" mass="26941">MWYVEIMSKLLQVLPTENREDGKIFLNNLFFHAGMVTGPQTEIEFVLGLIEKSFLKFEENAPGSVALSEFCKHIFGLMLLYSKSSTDNAIWNEDFIPALEQGQMTRFLIEDAKERAKTPLLRLLRDIEMDAIASLNHKVDINFAHLRLIFNKYGTEKTAQFFFKIYATELDNEDCNEGFKQLVQDAKTFVEKQPPIVPQPSLAKSRRLSIFQSITEHRDKTVAKHEDLKIQHQ</sequence>
<organism evidence="1 2">
    <name type="scientific">Legionella steelei</name>
    <dbReference type="NCBI Taxonomy" id="947033"/>
    <lineage>
        <taxon>Bacteria</taxon>
        <taxon>Pseudomonadati</taxon>
        <taxon>Pseudomonadota</taxon>
        <taxon>Gammaproteobacteria</taxon>
        <taxon>Legionellales</taxon>
        <taxon>Legionellaceae</taxon>
        <taxon>Legionella</taxon>
    </lineage>
</organism>
<proteinExistence type="predicted"/>
<dbReference type="STRING" id="947033.Lste_1561"/>
<evidence type="ECO:0000313" key="1">
    <source>
        <dbReference type="EMBL" id="KTD68403.1"/>
    </source>
</evidence>
<gene>
    <name evidence="1" type="primary">recN_1</name>
    <name evidence="1" type="ORF">Lste_1561</name>
</gene>
<accession>A0A0W0ZHW9</accession>